<evidence type="ECO:0000313" key="4">
    <source>
        <dbReference type="Proteomes" id="UP000018144"/>
    </source>
</evidence>
<organism evidence="3 4">
    <name type="scientific">Pyronema omphalodes (strain CBS 100304)</name>
    <name type="common">Pyronema confluens</name>
    <dbReference type="NCBI Taxonomy" id="1076935"/>
    <lineage>
        <taxon>Eukaryota</taxon>
        <taxon>Fungi</taxon>
        <taxon>Dikarya</taxon>
        <taxon>Ascomycota</taxon>
        <taxon>Pezizomycotina</taxon>
        <taxon>Pezizomycetes</taxon>
        <taxon>Pezizales</taxon>
        <taxon>Pyronemataceae</taxon>
        <taxon>Pyronema</taxon>
    </lineage>
</organism>
<dbReference type="EMBL" id="HF936296">
    <property type="protein sequence ID" value="CCX34008.1"/>
    <property type="molecule type" value="Genomic_DNA"/>
</dbReference>
<name>U4LWR3_PYROM</name>
<feature type="compositionally biased region" description="Basic and acidic residues" evidence="1">
    <location>
        <begin position="799"/>
        <end position="814"/>
    </location>
</feature>
<feature type="compositionally biased region" description="Low complexity" evidence="1">
    <location>
        <begin position="362"/>
        <end position="376"/>
    </location>
</feature>
<dbReference type="OrthoDB" id="10423343at2759"/>
<dbReference type="AlphaFoldDB" id="U4LWR3"/>
<feature type="region of interest" description="Disordered" evidence="1">
    <location>
        <begin position="158"/>
        <end position="224"/>
    </location>
</feature>
<dbReference type="Pfam" id="PF20411">
    <property type="entry name" value="DUF6697"/>
    <property type="match status" value="1"/>
</dbReference>
<feature type="region of interest" description="Disordered" evidence="1">
    <location>
        <begin position="719"/>
        <end position="738"/>
    </location>
</feature>
<feature type="compositionally biased region" description="Polar residues" evidence="1">
    <location>
        <begin position="494"/>
        <end position="505"/>
    </location>
</feature>
<keyword evidence="4" id="KW-1185">Reference proteome</keyword>
<gene>
    <name evidence="3" type="ORF">PCON_02486</name>
</gene>
<accession>U4LWR3</accession>
<protein>
    <recommendedName>
        <fullName evidence="2">DUF6697 domain-containing protein</fullName>
    </recommendedName>
</protein>
<feature type="compositionally biased region" description="Polar residues" evidence="1">
    <location>
        <begin position="388"/>
        <end position="408"/>
    </location>
</feature>
<evidence type="ECO:0000256" key="1">
    <source>
        <dbReference type="SAM" id="MobiDB-lite"/>
    </source>
</evidence>
<feature type="region of interest" description="Disordered" evidence="1">
    <location>
        <begin position="355"/>
        <end position="469"/>
    </location>
</feature>
<feature type="compositionally biased region" description="Low complexity" evidence="1">
    <location>
        <begin position="724"/>
        <end position="735"/>
    </location>
</feature>
<feature type="compositionally biased region" description="Acidic residues" evidence="1">
    <location>
        <begin position="821"/>
        <end position="833"/>
    </location>
</feature>
<evidence type="ECO:0000259" key="2">
    <source>
        <dbReference type="Pfam" id="PF20411"/>
    </source>
</evidence>
<evidence type="ECO:0000313" key="3">
    <source>
        <dbReference type="EMBL" id="CCX34008.1"/>
    </source>
</evidence>
<proteinExistence type="predicted"/>
<dbReference type="InterPro" id="IPR046520">
    <property type="entry name" value="DUF6697"/>
</dbReference>
<sequence>MLRLLCKHHDATKDSQPKILHHAKKTRFPPAHRYGTPHQAVLHSIWSVNAKTTVILPESVVMEVTSQDGYRGDIADSEMPVTELFTRLDSIARHQQSFAKLVQNEFESLNKEIDDMRKFMLECEVNRSANKRRQLRRLSNAVAPDNEDMRDARICVKGIKGEPAEKDNEVQDTQETGTTDQGTESTSSEGSVRLQIIRESLVVGGGSAEPENPQYVPATSPTPTPTPARELIENTVEQNAIVPSLDMKLGIDAILRCLGVPDKGPSSEATFAPAAPLPAMAGSAVHLSGPAPVAPMSVVKRRLKVSSEQPTVPDTAAFSLKASPPEAVAQEIITSAPSPKLSRAKLSAPDTIVLSPGEKASTTRSTISDTIIVTSSPKDSSAEDVTPDGSSVAPSSKTSPTKQNTSDTIFVKLHPSTAKNPSKPAFRKPQRAICSRGKRNGMQPTSRPNARKVVISDESDKPDVPGTMEDLYDSDTVILHPRMLKARQRPLKSFPTSRKGNNSMMDNEDDNTGNSDRNSEVPETHVLFAAETIKAIMQVKEEERAIWTLSRNSKKRRYPILVVTNAHNFYRASPMQSSEILDLFEFEALGVGIHSGRFEMETVQFPVFNHKCDDLYEYCGIYKFGQWRPVKVPEWKKFTNPVKQYWAKFIRTTDAGTAMLKDKDLKQSGLILSNDDVIRHFDTGKLRLSKTEIIFHTYDQDMYDEFVGVQEKKNQRFQLNIKRSAPSSTGSPGSAKRVRIEEQSAAAGSIIVGSPETRSLRLRHSASDVGHKVQSLSQKADRQKTIVVDSSSDEENGPEDSRIKKSGHAKEAPKHVTGFVNDEDLSVDGDEDLVNIQRRDPVQVTDLDEDDD</sequence>
<feature type="compositionally biased region" description="Basic and acidic residues" evidence="1">
    <location>
        <begin position="158"/>
        <end position="169"/>
    </location>
</feature>
<feature type="region of interest" description="Disordered" evidence="1">
    <location>
        <begin position="761"/>
        <end position="852"/>
    </location>
</feature>
<feature type="region of interest" description="Disordered" evidence="1">
    <location>
        <begin position="490"/>
        <end position="519"/>
    </location>
</feature>
<reference evidence="3 4" key="1">
    <citation type="journal article" date="2013" name="PLoS Genet.">
        <title>The genome and development-dependent transcriptomes of Pyronema confluens: a window into fungal evolution.</title>
        <authorList>
            <person name="Traeger S."/>
            <person name="Altegoer F."/>
            <person name="Freitag M."/>
            <person name="Gabaldon T."/>
            <person name="Kempken F."/>
            <person name="Kumar A."/>
            <person name="Marcet-Houben M."/>
            <person name="Poggeler S."/>
            <person name="Stajich J.E."/>
            <person name="Nowrousian M."/>
        </authorList>
    </citation>
    <scope>NUCLEOTIDE SEQUENCE [LARGE SCALE GENOMIC DNA]</scope>
    <source>
        <strain evidence="4">CBS 100304</strain>
        <tissue evidence="3">Vegetative mycelium</tissue>
    </source>
</reference>
<feature type="compositionally biased region" description="Low complexity" evidence="1">
    <location>
        <begin position="171"/>
        <end position="190"/>
    </location>
</feature>
<dbReference type="Proteomes" id="UP000018144">
    <property type="component" value="Unassembled WGS sequence"/>
</dbReference>
<feature type="domain" description="DUF6697" evidence="2">
    <location>
        <begin position="597"/>
        <end position="707"/>
    </location>
</feature>
<feature type="compositionally biased region" description="Basic and acidic residues" evidence="1">
    <location>
        <begin position="454"/>
        <end position="463"/>
    </location>
</feature>